<keyword evidence="3" id="KW-1185">Reference proteome</keyword>
<dbReference type="InterPro" id="IPR041657">
    <property type="entry name" value="HTH_17"/>
</dbReference>
<organism evidence="2 3">
    <name type="scientific">Niabella drilacis (strain DSM 25811 / CCM 8410 / CCUG 62505 / LMG 26954 / E90)</name>
    <dbReference type="NCBI Taxonomy" id="1285928"/>
    <lineage>
        <taxon>Bacteria</taxon>
        <taxon>Pseudomonadati</taxon>
        <taxon>Bacteroidota</taxon>
        <taxon>Chitinophagia</taxon>
        <taxon>Chitinophagales</taxon>
        <taxon>Chitinophagaceae</taxon>
        <taxon>Niabella</taxon>
    </lineage>
</organism>
<protein>
    <submittedName>
        <fullName evidence="2">Helix-turn-helix domain-containing protein</fullName>
    </submittedName>
</protein>
<dbReference type="OrthoDB" id="597977at2"/>
<dbReference type="Pfam" id="PF12728">
    <property type="entry name" value="HTH_17"/>
    <property type="match status" value="1"/>
</dbReference>
<dbReference type="RefSeq" id="WP_090391901.1">
    <property type="nucleotide sequence ID" value="NZ_FMZO01000013.1"/>
</dbReference>
<dbReference type="Proteomes" id="UP000198757">
    <property type="component" value="Unassembled WGS sequence"/>
</dbReference>
<gene>
    <name evidence="2" type="ORF">SAMN04487894_11358</name>
</gene>
<feature type="domain" description="Helix-turn-helix" evidence="1">
    <location>
        <begin position="41"/>
        <end position="83"/>
    </location>
</feature>
<evidence type="ECO:0000259" key="1">
    <source>
        <dbReference type="Pfam" id="PF12728"/>
    </source>
</evidence>
<proteinExistence type="predicted"/>
<dbReference type="EMBL" id="FMZO01000013">
    <property type="protein sequence ID" value="SDD76896.1"/>
    <property type="molecule type" value="Genomic_DNA"/>
</dbReference>
<accession>A0A1G6XI59</accession>
<dbReference type="AlphaFoldDB" id="A0A1G6XI59"/>
<evidence type="ECO:0000313" key="3">
    <source>
        <dbReference type="Proteomes" id="UP000198757"/>
    </source>
</evidence>
<evidence type="ECO:0000313" key="2">
    <source>
        <dbReference type="EMBL" id="SDD76896.1"/>
    </source>
</evidence>
<sequence>MTPTLSFDALPSILADINQKINFILSKEPVDTSQQESPINIQRAAEILGLAKQTIYQKTEIPRYKKGGKLFFFESELLAWVRSSRAKNSFEIQTVVDSAIASHKK</sequence>
<reference evidence="3" key="1">
    <citation type="submission" date="2016-10" db="EMBL/GenBank/DDBJ databases">
        <authorList>
            <person name="Varghese N."/>
            <person name="Submissions S."/>
        </authorList>
    </citation>
    <scope>NUCLEOTIDE SEQUENCE [LARGE SCALE GENOMIC DNA]</scope>
    <source>
        <strain evidence="3">DSM 25811 / CCM 8410 / LMG 26954 / E90</strain>
    </source>
</reference>
<name>A0A1G6XI59_NIADE</name>